<keyword evidence="2" id="KW-1185">Reference proteome</keyword>
<protein>
    <submittedName>
        <fullName evidence="1">Uncharacterized protein</fullName>
    </submittedName>
</protein>
<name>A0A5B7KFP4_PORTR</name>
<evidence type="ECO:0000313" key="2">
    <source>
        <dbReference type="Proteomes" id="UP000324222"/>
    </source>
</evidence>
<sequence>MRRAPVLSRLVSRHTHGMLRSLLNVLPLLLTPSSPLPPSCPFLPPTPPGHSTATA</sequence>
<dbReference type="AlphaFoldDB" id="A0A5B7KFP4"/>
<accession>A0A5B7KFP4</accession>
<dbReference type="EMBL" id="VSRR010138537">
    <property type="protein sequence ID" value="MPD03909.1"/>
    <property type="molecule type" value="Genomic_DNA"/>
</dbReference>
<reference evidence="1 2" key="1">
    <citation type="submission" date="2019-05" db="EMBL/GenBank/DDBJ databases">
        <title>Another draft genome of Portunus trituberculatus and its Hox gene families provides insights of decapod evolution.</title>
        <authorList>
            <person name="Jeong J.-H."/>
            <person name="Song I."/>
            <person name="Kim S."/>
            <person name="Choi T."/>
            <person name="Kim D."/>
            <person name="Ryu S."/>
            <person name="Kim W."/>
        </authorList>
    </citation>
    <scope>NUCLEOTIDE SEQUENCE [LARGE SCALE GENOMIC DNA]</scope>
    <source>
        <tissue evidence="1">Muscle</tissue>
    </source>
</reference>
<gene>
    <name evidence="1" type="ORF">E2C01_099567</name>
</gene>
<evidence type="ECO:0000313" key="1">
    <source>
        <dbReference type="EMBL" id="MPD03909.1"/>
    </source>
</evidence>
<organism evidence="1 2">
    <name type="scientific">Portunus trituberculatus</name>
    <name type="common">Swimming crab</name>
    <name type="synonym">Neptunus trituberculatus</name>
    <dbReference type="NCBI Taxonomy" id="210409"/>
    <lineage>
        <taxon>Eukaryota</taxon>
        <taxon>Metazoa</taxon>
        <taxon>Ecdysozoa</taxon>
        <taxon>Arthropoda</taxon>
        <taxon>Crustacea</taxon>
        <taxon>Multicrustacea</taxon>
        <taxon>Malacostraca</taxon>
        <taxon>Eumalacostraca</taxon>
        <taxon>Eucarida</taxon>
        <taxon>Decapoda</taxon>
        <taxon>Pleocyemata</taxon>
        <taxon>Brachyura</taxon>
        <taxon>Eubrachyura</taxon>
        <taxon>Portunoidea</taxon>
        <taxon>Portunidae</taxon>
        <taxon>Portuninae</taxon>
        <taxon>Portunus</taxon>
    </lineage>
</organism>
<proteinExistence type="predicted"/>
<dbReference type="Proteomes" id="UP000324222">
    <property type="component" value="Unassembled WGS sequence"/>
</dbReference>
<comment type="caution">
    <text evidence="1">The sequence shown here is derived from an EMBL/GenBank/DDBJ whole genome shotgun (WGS) entry which is preliminary data.</text>
</comment>